<evidence type="ECO:0000256" key="13">
    <source>
        <dbReference type="ARBA" id="ARBA00038058"/>
    </source>
</evidence>
<dbReference type="SMART" id="SM00491">
    <property type="entry name" value="HELICc2"/>
    <property type="match status" value="1"/>
</dbReference>
<dbReference type="Pfam" id="PF06733">
    <property type="entry name" value="DEAD_2"/>
    <property type="match status" value="1"/>
</dbReference>
<evidence type="ECO:0000256" key="7">
    <source>
        <dbReference type="ARBA" id="ARBA00022840"/>
    </source>
</evidence>
<dbReference type="Gene3D" id="1.10.275.40">
    <property type="match status" value="1"/>
</dbReference>
<evidence type="ECO:0000313" key="16">
    <source>
        <dbReference type="Proteomes" id="UP000034407"/>
    </source>
</evidence>
<evidence type="ECO:0000256" key="10">
    <source>
        <dbReference type="ARBA" id="ARBA00023125"/>
    </source>
</evidence>
<dbReference type="GO" id="GO:0046872">
    <property type="term" value="F:metal ion binding"/>
    <property type="evidence" value="ECO:0007669"/>
    <property type="project" value="UniProtKB-KW"/>
</dbReference>
<dbReference type="InterPro" id="IPR027417">
    <property type="entry name" value="P-loop_NTPase"/>
</dbReference>
<feature type="domain" description="Helicase ATP-binding" evidence="14">
    <location>
        <begin position="181"/>
        <end position="434"/>
    </location>
</feature>
<evidence type="ECO:0000256" key="5">
    <source>
        <dbReference type="ARBA" id="ARBA00022801"/>
    </source>
</evidence>
<proteinExistence type="inferred from homology"/>
<keyword evidence="8" id="KW-0408">Iron</keyword>
<dbReference type="InterPro" id="IPR014013">
    <property type="entry name" value="Helic_SF1/SF2_ATP-bd_DinG/Rad3"/>
</dbReference>
<keyword evidence="5" id="KW-0378">Hydrolase</keyword>
<dbReference type="GO" id="GO:0006281">
    <property type="term" value="P:DNA repair"/>
    <property type="evidence" value="ECO:0007669"/>
    <property type="project" value="UniProtKB-KW"/>
</dbReference>
<evidence type="ECO:0000256" key="12">
    <source>
        <dbReference type="ARBA" id="ARBA00023235"/>
    </source>
</evidence>
<evidence type="ECO:0000256" key="11">
    <source>
        <dbReference type="ARBA" id="ARBA00023204"/>
    </source>
</evidence>
<keyword evidence="4" id="KW-0227">DNA damage</keyword>
<keyword evidence="6 15" id="KW-0347">Helicase</keyword>
<dbReference type="GO" id="GO:0051539">
    <property type="term" value="F:4 iron, 4 sulfur cluster binding"/>
    <property type="evidence" value="ECO:0007669"/>
    <property type="project" value="UniProtKB-KW"/>
</dbReference>
<dbReference type="InterPro" id="IPR010614">
    <property type="entry name" value="RAD3-like_helicase_DEAD"/>
</dbReference>
<dbReference type="RefSeq" id="WP_046824431.1">
    <property type="nucleotide sequence ID" value="NZ_LBBT01000365.1"/>
</dbReference>
<keyword evidence="10" id="KW-0238">DNA-binding</keyword>
<evidence type="ECO:0000256" key="9">
    <source>
        <dbReference type="ARBA" id="ARBA00023014"/>
    </source>
</evidence>
<keyword evidence="1" id="KW-0004">4Fe-4S</keyword>
<evidence type="ECO:0000256" key="3">
    <source>
        <dbReference type="ARBA" id="ARBA00022741"/>
    </source>
</evidence>
<evidence type="ECO:0000256" key="4">
    <source>
        <dbReference type="ARBA" id="ARBA00022763"/>
    </source>
</evidence>
<keyword evidence="3" id="KW-0547">Nucleotide-binding</keyword>
<evidence type="ECO:0000256" key="2">
    <source>
        <dbReference type="ARBA" id="ARBA00022723"/>
    </source>
</evidence>
<evidence type="ECO:0000259" key="14">
    <source>
        <dbReference type="PROSITE" id="PS51193"/>
    </source>
</evidence>
<dbReference type="AlphaFoldDB" id="A0A0M3DE94"/>
<dbReference type="PATRIC" id="fig|1629550.3.peg.3094"/>
<dbReference type="SMART" id="SM00488">
    <property type="entry name" value="DEXDc2"/>
    <property type="match status" value="1"/>
</dbReference>
<dbReference type="InterPro" id="IPR045028">
    <property type="entry name" value="DinG/Rad3-like"/>
</dbReference>
<gene>
    <name evidence="15" type="ORF">VN21_17655</name>
</gene>
<dbReference type="GO" id="GO:0005524">
    <property type="term" value="F:ATP binding"/>
    <property type="evidence" value="ECO:0007669"/>
    <property type="project" value="UniProtKB-KW"/>
</dbReference>
<dbReference type="Gene3D" id="1.10.30.20">
    <property type="entry name" value="Bacterial XPD DNA helicase, FeS cluster domain"/>
    <property type="match status" value="1"/>
</dbReference>
<evidence type="ECO:0000313" key="15">
    <source>
        <dbReference type="EMBL" id="KKX99803.1"/>
    </source>
</evidence>
<keyword evidence="7" id="KW-0067">ATP-binding</keyword>
<reference evidence="15 16" key="1">
    <citation type="submission" date="2015-04" db="EMBL/GenBank/DDBJ databases">
        <title>Microcin producing Clostridium sp. JC272T.</title>
        <authorList>
            <person name="Jyothsna T."/>
            <person name="Sasikala C."/>
            <person name="Ramana C."/>
        </authorList>
    </citation>
    <scope>NUCLEOTIDE SEQUENCE [LARGE SCALE GENOMIC DNA]</scope>
    <source>
        <strain evidence="15 16">JC272</strain>
    </source>
</reference>
<keyword evidence="2" id="KW-0479">Metal-binding</keyword>
<dbReference type="GO" id="GO:0016818">
    <property type="term" value="F:hydrolase activity, acting on acid anhydrides, in phosphorus-containing anhydrides"/>
    <property type="evidence" value="ECO:0007669"/>
    <property type="project" value="InterPro"/>
</dbReference>
<protein>
    <submittedName>
        <fullName evidence="15">ATP-dependent helicase</fullName>
    </submittedName>
</protein>
<name>A0A0M3DE94_9FIRM</name>
<dbReference type="OrthoDB" id="9765586at2"/>
<sequence>MEREIKISIRNLVELIMRNGSIDNTKSTSIKPIEGTLAHQMIQNSYDENYEAEYHLKYEFEYKGTSIKVEGRADGILKEDGKIIVDEIKSTLKDVNDYNKNINQLHLAQAKCYAYIYCMLNNLGSIYVQLTYYNLETKQMNKIRTHYEVKELEEDFFYLINEYKLWIDIEQNHISKRDESIDNLKFPFEDYRKGQREFAVYVYRSIVDNKKCFAQAPTGTGKTVSTLFPSIKAMGKGYASKIFYLTAKNITKDVCENSLKLMNEKDLDIKYTIISSKDTVCKKDEANCNPEYCEYANGYFDRINNALKEILKHENTYSYEVIQSLSEKYKLCPFELSLDLALFSDIIVCDYNYAFDPKVYLKRFFDIKKNDYVFLIDEAHNLVDRTRDMYSKSLDKFQFEEISKIMKGKNRSINYSINKIKSYFKEVDEELIIYKDMKLSNHIESKALDIEFINLLKTLTQKIDEYLEDNSEENEKLIELYFDVHSFLGVAEFYDDNFVTIYEKNGKDVLVRIYCIDPSGVIEQRMKSAKSTIIFSATLLPINYFKSMYRGEEKDYFISLNSPFDVNKRELIFANNINTTYNRRYETCKDVSKSIKNCVKSKDGNYMVFFPSYSYMELVYDYMVKNYTDLNIEIQEKDMSEDKKENFLKRFQEKNKSTHIGFCVLGSHFSEGIDLTNDKLIGVIVVGVGMPQIGVDRNIIKKHFDKKGYDGFDYAYTYPGMIKVLQAAGRCIRTDHDKGVIMLIDNRYSKEKYKKIFPREWYPNKVARKNEDISIICKNFWKNMKEK</sequence>
<keyword evidence="12" id="KW-0413">Isomerase</keyword>
<comment type="caution">
    <text evidence="15">The sequence shown here is derived from an EMBL/GenBank/DDBJ whole genome shotgun (WGS) entry which is preliminary data.</text>
</comment>
<dbReference type="SUPFAM" id="SSF52540">
    <property type="entry name" value="P-loop containing nucleoside triphosphate hydrolases"/>
    <property type="match status" value="2"/>
</dbReference>
<dbReference type="PROSITE" id="PS51193">
    <property type="entry name" value="HELICASE_ATP_BIND_2"/>
    <property type="match status" value="1"/>
</dbReference>
<dbReference type="InterPro" id="IPR006554">
    <property type="entry name" value="Helicase-like_DEXD_c2"/>
</dbReference>
<evidence type="ECO:0000256" key="1">
    <source>
        <dbReference type="ARBA" id="ARBA00022485"/>
    </source>
</evidence>
<accession>A0A0M3DE94</accession>
<organism evidence="15 16">
    <name type="scientific">Paraclostridium benzoelyticum</name>
    <dbReference type="NCBI Taxonomy" id="1629550"/>
    <lineage>
        <taxon>Bacteria</taxon>
        <taxon>Bacillati</taxon>
        <taxon>Bacillota</taxon>
        <taxon>Clostridia</taxon>
        <taxon>Peptostreptococcales</taxon>
        <taxon>Peptostreptococcaceae</taxon>
        <taxon>Paraclostridium</taxon>
    </lineage>
</organism>
<dbReference type="Pfam" id="PF13307">
    <property type="entry name" value="Helicase_C_2"/>
    <property type="match status" value="1"/>
</dbReference>
<comment type="similarity">
    <text evidence="13">Belongs to the helicase family. DinG subfamily.</text>
</comment>
<dbReference type="GO" id="GO:0003677">
    <property type="term" value="F:DNA binding"/>
    <property type="evidence" value="ECO:0007669"/>
    <property type="project" value="UniProtKB-KW"/>
</dbReference>
<keyword evidence="16" id="KW-1185">Reference proteome</keyword>
<dbReference type="InterPro" id="IPR042493">
    <property type="entry name" value="XPD_DNA_FeS"/>
</dbReference>
<evidence type="ECO:0000256" key="6">
    <source>
        <dbReference type="ARBA" id="ARBA00022806"/>
    </source>
</evidence>
<dbReference type="EMBL" id="LBBT01000365">
    <property type="protein sequence ID" value="KKX99803.1"/>
    <property type="molecule type" value="Genomic_DNA"/>
</dbReference>
<dbReference type="Gene3D" id="3.40.50.300">
    <property type="entry name" value="P-loop containing nucleotide triphosphate hydrolases"/>
    <property type="match status" value="2"/>
</dbReference>
<dbReference type="GO" id="GO:0003678">
    <property type="term" value="F:DNA helicase activity"/>
    <property type="evidence" value="ECO:0007669"/>
    <property type="project" value="InterPro"/>
</dbReference>
<dbReference type="Proteomes" id="UP000034407">
    <property type="component" value="Unassembled WGS sequence"/>
</dbReference>
<keyword evidence="9" id="KW-0411">Iron-sulfur</keyword>
<dbReference type="PANTHER" id="PTHR11472:SF34">
    <property type="entry name" value="REGULATOR OF TELOMERE ELONGATION HELICASE 1"/>
    <property type="match status" value="1"/>
</dbReference>
<keyword evidence="11" id="KW-0234">DNA repair</keyword>
<evidence type="ECO:0000256" key="8">
    <source>
        <dbReference type="ARBA" id="ARBA00023004"/>
    </source>
</evidence>
<dbReference type="PANTHER" id="PTHR11472">
    <property type="entry name" value="DNA REPAIR DEAD HELICASE RAD3/XP-D SUBFAMILY MEMBER"/>
    <property type="match status" value="1"/>
</dbReference>
<dbReference type="InterPro" id="IPR006555">
    <property type="entry name" value="ATP-dep_Helicase_C"/>
</dbReference>